<dbReference type="Proteomes" id="UP000034037">
    <property type="component" value="Chromosome"/>
</dbReference>
<dbReference type="HOGENOM" id="CLU_1861834_0_0_11"/>
<dbReference type="EMBL" id="CP011309">
    <property type="protein sequence ID" value="AKF26402.1"/>
    <property type="molecule type" value="Genomic_DNA"/>
</dbReference>
<reference evidence="2 3" key="1">
    <citation type="submission" date="2015-04" db="EMBL/GenBank/DDBJ databases">
        <title>Complete Genome Sequence of Brevibacterium flavum ATCC 15168.</title>
        <authorList>
            <person name="Ahn J."/>
            <person name="Park G."/>
            <person name="Jeon W."/>
            <person name="Jang Y."/>
            <person name="Jang M."/>
            <person name="Lee H."/>
            <person name="Lee H."/>
        </authorList>
    </citation>
    <scope>NUCLEOTIDE SEQUENCE [LARGE SCALE GENOMIC DNA]</scope>
    <source>
        <strain evidence="2 3">ATCC 15168</strain>
    </source>
</reference>
<feature type="chain" id="PRO_5039265892" description="Secreted protein" evidence="1">
    <location>
        <begin position="24"/>
        <end position="161"/>
    </location>
</feature>
<sequence>MRRSLTKALAVLISGVLISPMSAGVAHAELSFGSSSFGSSGLSETRDKKAVEFENGLEEFFIATGRTKTDNAEAIADDYYQRAVNGELYFFDDMFFTDYIESERLYVVANSIPPERIDDEIAIIKQNTSFLNPDDEKDTGEIGVRVDFENGHYYSVQVYVG</sequence>
<evidence type="ECO:0000313" key="2">
    <source>
        <dbReference type="EMBL" id="AKF26402.1"/>
    </source>
</evidence>
<organism evidence="2 3">
    <name type="scientific">[Brevibacterium] flavum</name>
    <dbReference type="NCBI Taxonomy" id="92706"/>
    <lineage>
        <taxon>Bacteria</taxon>
        <taxon>Bacillati</taxon>
        <taxon>Actinomycetota</taxon>
        <taxon>Actinomycetes</taxon>
        <taxon>Mycobacteriales</taxon>
        <taxon>Corynebacteriaceae</taxon>
        <taxon>Corynebacterium</taxon>
    </lineage>
</organism>
<gene>
    <name evidence="2" type="ORF">YH66_01945</name>
</gene>
<dbReference type="AlphaFoldDB" id="A0A0F6Z469"/>
<dbReference type="PATRIC" id="fig|92706.3.peg.404"/>
<accession>A0A0F6Z469</accession>
<protein>
    <recommendedName>
        <fullName evidence="4">Secreted protein</fullName>
    </recommendedName>
</protein>
<proteinExistence type="predicted"/>
<keyword evidence="1" id="KW-0732">Signal</keyword>
<keyword evidence="3" id="KW-1185">Reference proteome</keyword>
<evidence type="ECO:0000256" key="1">
    <source>
        <dbReference type="SAM" id="SignalP"/>
    </source>
</evidence>
<name>A0A0F6Z469_9CORY</name>
<feature type="signal peptide" evidence="1">
    <location>
        <begin position="1"/>
        <end position="23"/>
    </location>
</feature>
<evidence type="ECO:0008006" key="4">
    <source>
        <dbReference type="Google" id="ProtNLM"/>
    </source>
</evidence>
<evidence type="ECO:0000313" key="3">
    <source>
        <dbReference type="Proteomes" id="UP000034037"/>
    </source>
</evidence>